<evidence type="ECO:0000256" key="1">
    <source>
        <dbReference type="ARBA" id="ARBA00005830"/>
    </source>
</evidence>
<comment type="caution">
    <text evidence="5">The sequence shown here is derived from an EMBL/GenBank/DDBJ whole genome shotgun (WGS) entry which is preliminary data.</text>
</comment>
<dbReference type="Proteomes" id="UP000691718">
    <property type="component" value="Unassembled WGS sequence"/>
</dbReference>
<reference evidence="5" key="1">
    <citation type="submission" date="2021-04" db="EMBL/GenBank/DDBJ databases">
        <authorList>
            <person name="Tunstrom K."/>
        </authorList>
    </citation>
    <scope>NUCLEOTIDE SEQUENCE</scope>
</reference>
<comment type="similarity">
    <text evidence="1">Belongs to the PhyH family.</text>
</comment>
<evidence type="ECO:0000256" key="3">
    <source>
        <dbReference type="ARBA" id="ARBA00034921"/>
    </source>
</evidence>
<dbReference type="GO" id="GO:0001561">
    <property type="term" value="P:fatty acid alpha-oxidation"/>
    <property type="evidence" value="ECO:0007669"/>
    <property type="project" value="InterPro"/>
</dbReference>
<organism evidence="5 6">
    <name type="scientific">Parnassius apollo</name>
    <name type="common">Apollo butterfly</name>
    <name type="synonym">Papilio apollo</name>
    <dbReference type="NCBI Taxonomy" id="110799"/>
    <lineage>
        <taxon>Eukaryota</taxon>
        <taxon>Metazoa</taxon>
        <taxon>Ecdysozoa</taxon>
        <taxon>Arthropoda</taxon>
        <taxon>Hexapoda</taxon>
        <taxon>Insecta</taxon>
        <taxon>Pterygota</taxon>
        <taxon>Neoptera</taxon>
        <taxon>Endopterygota</taxon>
        <taxon>Lepidoptera</taxon>
        <taxon>Glossata</taxon>
        <taxon>Ditrysia</taxon>
        <taxon>Papilionoidea</taxon>
        <taxon>Papilionidae</taxon>
        <taxon>Parnassiinae</taxon>
        <taxon>Parnassini</taxon>
        <taxon>Parnassius</taxon>
        <taxon>Parnassius</taxon>
    </lineage>
</organism>
<dbReference type="PANTHER" id="PTHR21308:SF1">
    <property type="entry name" value="PHYTANOYL-COA DIOXYGENASE, PEROXISOMAL"/>
    <property type="match status" value="1"/>
</dbReference>
<dbReference type="EMBL" id="CAJQZP010000904">
    <property type="protein sequence ID" value="CAG4995529.1"/>
    <property type="molecule type" value="Genomic_DNA"/>
</dbReference>
<keyword evidence="6" id="KW-1185">Reference proteome</keyword>
<gene>
    <name evidence="5" type="ORF">PAPOLLO_LOCUS12837</name>
</gene>
<evidence type="ECO:0000256" key="2">
    <source>
        <dbReference type="ARBA" id="ARBA00034809"/>
    </source>
</evidence>
<evidence type="ECO:0000256" key="4">
    <source>
        <dbReference type="ARBA" id="ARBA00034924"/>
    </source>
</evidence>
<dbReference type="EC" id="1.14.11.18" evidence="2"/>
<dbReference type="OrthoDB" id="445007at2759"/>
<dbReference type="Pfam" id="PF05721">
    <property type="entry name" value="PhyH"/>
    <property type="match status" value="1"/>
</dbReference>
<dbReference type="PANTHER" id="PTHR21308">
    <property type="entry name" value="PHYTANOYL-COA ALPHA-HYDROXYLASE"/>
    <property type="match status" value="1"/>
</dbReference>
<evidence type="ECO:0000313" key="5">
    <source>
        <dbReference type="EMBL" id="CAG4995529.1"/>
    </source>
</evidence>
<name>A0A8S3X0Z2_PARAO</name>
<protein>
    <recommendedName>
        <fullName evidence="2">phytanoyl-CoA dioxygenase</fullName>
        <ecNumber evidence="2">1.14.11.18</ecNumber>
    </recommendedName>
    <alternativeName>
        <fullName evidence="3">Phytanic acid oxidase</fullName>
    </alternativeName>
    <alternativeName>
        <fullName evidence="4">Phytanoyl-CoA alpha-hydroxylase</fullName>
    </alternativeName>
</protein>
<evidence type="ECO:0000313" key="6">
    <source>
        <dbReference type="Proteomes" id="UP000691718"/>
    </source>
</evidence>
<dbReference type="InterPro" id="IPR008775">
    <property type="entry name" value="Phytyl_CoA_dOase-like"/>
</dbReference>
<dbReference type="GO" id="GO:0048244">
    <property type="term" value="F:phytanoyl-CoA dioxygenase activity"/>
    <property type="evidence" value="ECO:0007669"/>
    <property type="project" value="UniProtKB-EC"/>
</dbReference>
<dbReference type="AlphaFoldDB" id="A0A8S3X0Z2"/>
<accession>A0A8S3X0Z2</accession>
<sequence length="305" mass="34364">MEIIKIVKYRTINPKNVNSETSPSHILSKEQLNFYQENGFLIINGLIDFESLYNLKKRFIHIAKGIVDKGQMTVVREPALVAKGATGEDVINKLQDIHYDDIFSTYVEDPRLLDVISQLIGSDSIVAAHSMLINKPPGTGRHPPHQDLYYFPFRPADKIVAAWTAIDHVNKENGCLFVIPKSHKKHGLVAHSVPSDSNKLYHGIMDESLAPEAERVHLVMSPGDTALFHPLLIHGSGPNVSKNYRKAITCHYASGQCHYVSVQGTVQEPVAREIEAEARRRNFHIDFVDSWRYKNKLVRGVKSNL</sequence>
<proteinExistence type="inferred from homology"/>
<dbReference type="InterPro" id="IPR047128">
    <property type="entry name" value="PhyH"/>
</dbReference>